<keyword evidence="13" id="KW-1185">Reference proteome</keyword>
<feature type="transmembrane region" description="Helical" evidence="11">
    <location>
        <begin position="72"/>
        <end position="92"/>
    </location>
</feature>
<keyword evidence="3" id="KW-0813">Transport</keyword>
<evidence type="ECO:0000256" key="7">
    <source>
        <dbReference type="ARBA" id="ARBA00022989"/>
    </source>
</evidence>
<comment type="caution">
    <text evidence="12">The sequence shown here is derived from an EMBL/GenBank/DDBJ whole genome shotgun (WGS) entry which is preliminary data.</text>
</comment>
<keyword evidence="5 11" id="KW-0812">Transmembrane</keyword>
<comment type="subcellular location">
    <subcellularLocation>
        <location evidence="1">Cell membrane</location>
        <topology evidence="1">Multi-pass membrane protein</topology>
    </subcellularLocation>
</comment>
<feature type="transmembrane region" description="Helical" evidence="11">
    <location>
        <begin position="144"/>
        <end position="165"/>
    </location>
</feature>
<proteinExistence type="inferred from homology"/>
<evidence type="ECO:0000256" key="8">
    <source>
        <dbReference type="ARBA" id="ARBA00023065"/>
    </source>
</evidence>
<sequence>MINDTTPYLYPFSIEYNILIVGIWILLWENIGRMDRHTHLPSVEMTYEDDNTKGISSNLIIYVDCHSSNRGLFAGLLMTVATIISIILFFIFTANDATKQHGLQVNGFSELIIHVIMIAVAILAFLAIKNLDLIKHGISNVDDLLLYICLPCIFLYAVFSMVPAFTYGKPLFVAVSIVQVVQAVIQTALIADGLRRCANSSNLAAKKPGRELITFLVVANVALWLLETFEIKSEEGNYYKYKFYGKETWTLLSHMTLPLALFYRFHSSVCLVDIWKAGYEAEAEH</sequence>
<evidence type="ECO:0000256" key="9">
    <source>
        <dbReference type="ARBA" id="ARBA00023136"/>
    </source>
</evidence>
<keyword evidence="6" id="KW-0375">Hydrogen ion transport</keyword>
<dbReference type="Pfam" id="PF03189">
    <property type="entry name" value="Otopetrin"/>
    <property type="match status" value="1"/>
</dbReference>
<dbReference type="AlphaFoldDB" id="A0A5N5TMG3"/>
<evidence type="ECO:0000256" key="4">
    <source>
        <dbReference type="ARBA" id="ARBA00022475"/>
    </source>
</evidence>
<name>A0A5N5TMG3_9CRUS</name>
<dbReference type="PANTHER" id="PTHR21522:SF58">
    <property type="entry name" value="AGAP000074-PA"/>
    <property type="match status" value="1"/>
</dbReference>
<feature type="transmembrane region" description="Helical" evidence="11">
    <location>
        <begin position="112"/>
        <end position="132"/>
    </location>
</feature>
<feature type="transmembrane region" description="Helical" evidence="11">
    <location>
        <begin position="6"/>
        <end position="27"/>
    </location>
</feature>
<gene>
    <name evidence="12" type="primary">Otop3</name>
    <name evidence="12" type="ORF">Anas_05057</name>
</gene>
<dbReference type="GO" id="GO:0005886">
    <property type="term" value="C:plasma membrane"/>
    <property type="evidence" value="ECO:0007669"/>
    <property type="project" value="UniProtKB-SubCell"/>
</dbReference>
<evidence type="ECO:0000313" key="13">
    <source>
        <dbReference type="Proteomes" id="UP000326759"/>
    </source>
</evidence>
<keyword evidence="8" id="KW-0406">Ion transport</keyword>
<evidence type="ECO:0000256" key="10">
    <source>
        <dbReference type="ARBA" id="ARBA00023303"/>
    </source>
</evidence>
<evidence type="ECO:0000256" key="1">
    <source>
        <dbReference type="ARBA" id="ARBA00004651"/>
    </source>
</evidence>
<organism evidence="12 13">
    <name type="scientific">Armadillidium nasatum</name>
    <dbReference type="NCBI Taxonomy" id="96803"/>
    <lineage>
        <taxon>Eukaryota</taxon>
        <taxon>Metazoa</taxon>
        <taxon>Ecdysozoa</taxon>
        <taxon>Arthropoda</taxon>
        <taxon>Crustacea</taxon>
        <taxon>Multicrustacea</taxon>
        <taxon>Malacostraca</taxon>
        <taxon>Eumalacostraca</taxon>
        <taxon>Peracarida</taxon>
        <taxon>Isopoda</taxon>
        <taxon>Oniscidea</taxon>
        <taxon>Crinocheta</taxon>
        <taxon>Armadillidiidae</taxon>
        <taxon>Armadillidium</taxon>
    </lineage>
</organism>
<accession>A0A5N5TMG3</accession>
<reference evidence="12 13" key="1">
    <citation type="journal article" date="2019" name="PLoS Biol.">
        <title>Sex chromosomes control vertical transmission of feminizing Wolbachia symbionts in an isopod.</title>
        <authorList>
            <person name="Becking T."/>
            <person name="Chebbi M.A."/>
            <person name="Giraud I."/>
            <person name="Moumen B."/>
            <person name="Laverre T."/>
            <person name="Caubet Y."/>
            <person name="Peccoud J."/>
            <person name="Gilbert C."/>
            <person name="Cordaux R."/>
        </authorList>
    </citation>
    <scope>NUCLEOTIDE SEQUENCE [LARGE SCALE GENOMIC DNA]</scope>
    <source>
        <strain evidence="12">ANa2</strain>
        <tissue evidence="12">Whole body excluding digestive tract and cuticle</tissue>
    </source>
</reference>
<feature type="transmembrane region" description="Helical" evidence="11">
    <location>
        <begin position="171"/>
        <end position="191"/>
    </location>
</feature>
<dbReference type="PANTHER" id="PTHR21522">
    <property type="entry name" value="PROTON CHANNEL OTOP"/>
    <property type="match status" value="1"/>
</dbReference>
<comment type="similarity">
    <text evidence="2">Belongs to the otopetrin family.</text>
</comment>
<protein>
    <submittedName>
        <fullName evidence="12">Otopetrin-3</fullName>
    </submittedName>
</protein>
<evidence type="ECO:0000256" key="3">
    <source>
        <dbReference type="ARBA" id="ARBA00022448"/>
    </source>
</evidence>
<evidence type="ECO:0000256" key="5">
    <source>
        <dbReference type="ARBA" id="ARBA00022692"/>
    </source>
</evidence>
<dbReference type="GO" id="GO:0015252">
    <property type="term" value="F:proton channel activity"/>
    <property type="evidence" value="ECO:0007669"/>
    <property type="project" value="InterPro"/>
</dbReference>
<evidence type="ECO:0000256" key="11">
    <source>
        <dbReference type="SAM" id="Phobius"/>
    </source>
</evidence>
<keyword evidence="10" id="KW-0407">Ion channel</keyword>
<keyword evidence="4" id="KW-1003">Cell membrane</keyword>
<evidence type="ECO:0000313" key="12">
    <source>
        <dbReference type="EMBL" id="KAB7507329.1"/>
    </source>
</evidence>
<keyword evidence="9 11" id="KW-0472">Membrane</keyword>
<keyword evidence="7 11" id="KW-1133">Transmembrane helix</keyword>
<evidence type="ECO:0000256" key="6">
    <source>
        <dbReference type="ARBA" id="ARBA00022781"/>
    </source>
</evidence>
<dbReference type="OrthoDB" id="6429739at2759"/>
<dbReference type="EMBL" id="SEYY01000413">
    <property type="protein sequence ID" value="KAB7507329.1"/>
    <property type="molecule type" value="Genomic_DNA"/>
</dbReference>
<dbReference type="Proteomes" id="UP000326759">
    <property type="component" value="Unassembled WGS sequence"/>
</dbReference>
<evidence type="ECO:0000256" key="2">
    <source>
        <dbReference type="ARBA" id="ARBA00006513"/>
    </source>
</evidence>
<dbReference type="InterPro" id="IPR004878">
    <property type="entry name" value="Otopetrin"/>
</dbReference>